<gene>
    <name evidence="8" type="ORF">PUN28_014859</name>
</gene>
<evidence type="ECO:0000256" key="3">
    <source>
        <dbReference type="ARBA" id="ARBA00009205"/>
    </source>
</evidence>
<evidence type="ECO:0000256" key="5">
    <source>
        <dbReference type="ARBA" id="ARBA00022490"/>
    </source>
</evidence>
<protein>
    <recommendedName>
        <fullName evidence="4">Cilia- and flagella-associated protein 300</fullName>
    </recommendedName>
</protein>
<organism evidence="8 9">
    <name type="scientific">Cardiocondyla obscurior</name>
    <dbReference type="NCBI Taxonomy" id="286306"/>
    <lineage>
        <taxon>Eukaryota</taxon>
        <taxon>Metazoa</taxon>
        <taxon>Ecdysozoa</taxon>
        <taxon>Arthropoda</taxon>
        <taxon>Hexapoda</taxon>
        <taxon>Insecta</taxon>
        <taxon>Pterygota</taxon>
        <taxon>Neoptera</taxon>
        <taxon>Endopterygota</taxon>
        <taxon>Hymenoptera</taxon>
        <taxon>Apocrita</taxon>
        <taxon>Aculeata</taxon>
        <taxon>Formicoidea</taxon>
        <taxon>Formicidae</taxon>
        <taxon>Myrmicinae</taxon>
        <taxon>Cardiocondyla</taxon>
    </lineage>
</organism>
<keyword evidence="5" id="KW-0963">Cytoplasm</keyword>
<dbReference type="Pfam" id="PF14926">
    <property type="entry name" value="CFAP300"/>
    <property type="match status" value="1"/>
</dbReference>
<accession>A0AAW2EVU7</accession>
<name>A0AAW2EVU7_9HYME</name>
<dbReference type="InterPro" id="IPR029416">
    <property type="entry name" value="CFAP300"/>
</dbReference>
<dbReference type="Proteomes" id="UP001430953">
    <property type="component" value="Unassembled WGS sequence"/>
</dbReference>
<proteinExistence type="inferred from homology"/>
<evidence type="ECO:0000256" key="2">
    <source>
        <dbReference type="ARBA" id="ARBA00004430"/>
    </source>
</evidence>
<evidence type="ECO:0000256" key="1">
    <source>
        <dbReference type="ARBA" id="ARBA00002404"/>
    </source>
</evidence>
<reference evidence="8 9" key="1">
    <citation type="submission" date="2023-03" db="EMBL/GenBank/DDBJ databases">
        <title>High recombination rates correlate with genetic variation in Cardiocondyla obscurior ants.</title>
        <authorList>
            <person name="Errbii M."/>
        </authorList>
    </citation>
    <scope>NUCLEOTIDE SEQUENCE [LARGE SCALE GENOMIC DNA]</scope>
    <source>
        <strain evidence="8">Alpha-2009</strain>
        <tissue evidence="8">Whole body</tissue>
    </source>
</reference>
<evidence type="ECO:0000313" key="9">
    <source>
        <dbReference type="Proteomes" id="UP001430953"/>
    </source>
</evidence>
<dbReference type="EMBL" id="JADYXP020000016">
    <property type="protein sequence ID" value="KAL0107874.1"/>
    <property type="molecule type" value="Genomic_DNA"/>
</dbReference>
<keyword evidence="9" id="KW-1185">Reference proteome</keyword>
<sequence length="266" mass="31064">MEIDPKFTFVPLNAKFYDGINDKDTQEYLRKWGLKGNFVIQNFSFNEPFQQYHKYQLADAFFKDATVTRELLSKQSCAWMKQGIRASSVEIKQVPCSVLSMSFFDKMKNPNNRIVHNSGMICKRYDSQIEDFIVSDNLRGMLLDEESEEYNLYSEDEKCEFVFRIFQMLVLGGILCQFEDVLQPYLDITKTIYKDLIRVQKRNTSDDLFVSTLVLEVVAKDDKDQDYFPSDSDNRQNIAFLLIDANSREITTFIHQYGGYCSANLN</sequence>
<keyword evidence="7" id="KW-0966">Cell projection</keyword>
<evidence type="ECO:0000313" key="8">
    <source>
        <dbReference type="EMBL" id="KAL0107874.1"/>
    </source>
</evidence>
<evidence type="ECO:0000256" key="7">
    <source>
        <dbReference type="ARBA" id="ARBA00023273"/>
    </source>
</evidence>
<dbReference type="PANTHER" id="PTHR31078:SF1">
    <property type="entry name" value="CILIA- AND FLAGELLA-ASSOCIATED PROTEIN 300"/>
    <property type="match status" value="1"/>
</dbReference>
<comment type="similarity">
    <text evidence="3">Belongs to the CFAP300 family.</text>
</comment>
<dbReference type="GO" id="GO:0005930">
    <property type="term" value="C:axoneme"/>
    <property type="evidence" value="ECO:0007669"/>
    <property type="project" value="UniProtKB-SubCell"/>
</dbReference>
<comment type="subcellular location">
    <subcellularLocation>
        <location evidence="2">Cytoplasm</location>
        <location evidence="2">Cytoskeleton</location>
        <location evidence="2">Cilium axoneme</location>
    </subcellularLocation>
</comment>
<comment type="function">
    <text evidence="1">Cilium- and flagellum-specific protein that plays a role in axonemal structure organization and motility. May play a role in outer and inner dynein arm assembly.</text>
</comment>
<evidence type="ECO:0000256" key="6">
    <source>
        <dbReference type="ARBA" id="ARBA00023212"/>
    </source>
</evidence>
<dbReference type="PANTHER" id="PTHR31078">
    <property type="entry name" value="CILIA- AND FLAGELLA-ASSOCIATED PROTEIN 300"/>
    <property type="match status" value="1"/>
</dbReference>
<dbReference type="AlphaFoldDB" id="A0AAW2EVU7"/>
<keyword evidence="6" id="KW-0206">Cytoskeleton</keyword>
<comment type="caution">
    <text evidence="8">The sequence shown here is derived from an EMBL/GenBank/DDBJ whole genome shotgun (WGS) entry which is preliminary data.</text>
</comment>
<evidence type="ECO:0000256" key="4">
    <source>
        <dbReference type="ARBA" id="ARBA00022174"/>
    </source>
</evidence>